<dbReference type="EMBL" id="JBHSIU010000105">
    <property type="protein sequence ID" value="MFC5006516.1"/>
    <property type="molecule type" value="Genomic_DNA"/>
</dbReference>
<proteinExistence type="predicted"/>
<name>A0ABV9WFH5_9ACTN</name>
<feature type="region of interest" description="Disordered" evidence="1">
    <location>
        <begin position="240"/>
        <end position="292"/>
    </location>
</feature>
<protein>
    <submittedName>
        <fullName evidence="2">Uncharacterized protein</fullName>
    </submittedName>
</protein>
<evidence type="ECO:0000313" key="3">
    <source>
        <dbReference type="Proteomes" id="UP001595912"/>
    </source>
</evidence>
<evidence type="ECO:0000256" key="1">
    <source>
        <dbReference type="SAM" id="MobiDB-lite"/>
    </source>
</evidence>
<sequence>MTRPAAIRQLCLVVDIEGYSRHTTVDQVDVQRSLLQVMTYACANAGVGVAPDHRQDRGDGQLLLLPAGIDESRVLVRLIGGLRDALFQVNRTVSWGRMRLRAALSQGAVQVAATGFVGTAVVAASRLVDSGELRSALARARNCDLAVMVADDLYADVVAQHHPGMAPSEFRRVQVAIPKKAFRAVGWVYLAAEPAVDPGVVLPAVARPARPWRAGALGLVLGGGGGLLLGASGGLDLLASDDDHHRDPVGHPVATDVAPPDVGDAHQGGYDDDGGFGADLGSHGYDDHDPWT</sequence>
<gene>
    <name evidence="2" type="ORF">ACFPIJ_52940</name>
</gene>
<dbReference type="RefSeq" id="WP_380127142.1">
    <property type="nucleotide sequence ID" value="NZ_JBHSIU010000105.1"/>
</dbReference>
<dbReference type="Proteomes" id="UP001595912">
    <property type="component" value="Unassembled WGS sequence"/>
</dbReference>
<organism evidence="2 3">
    <name type="scientific">Dactylosporangium cerinum</name>
    <dbReference type="NCBI Taxonomy" id="1434730"/>
    <lineage>
        <taxon>Bacteria</taxon>
        <taxon>Bacillati</taxon>
        <taxon>Actinomycetota</taxon>
        <taxon>Actinomycetes</taxon>
        <taxon>Micromonosporales</taxon>
        <taxon>Micromonosporaceae</taxon>
        <taxon>Dactylosporangium</taxon>
    </lineage>
</organism>
<accession>A0ABV9WFH5</accession>
<comment type="caution">
    <text evidence="2">The sequence shown here is derived from an EMBL/GenBank/DDBJ whole genome shotgun (WGS) entry which is preliminary data.</text>
</comment>
<reference evidence="3" key="1">
    <citation type="journal article" date="2019" name="Int. J. Syst. Evol. Microbiol.">
        <title>The Global Catalogue of Microorganisms (GCM) 10K type strain sequencing project: providing services to taxonomists for standard genome sequencing and annotation.</title>
        <authorList>
            <consortium name="The Broad Institute Genomics Platform"/>
            <consortium name="The Broad Institute Genome Sequencing Center for Infectious Disease"/>
            <person name="Wu L."/>
            <person name="Ma J."/>
        </authorList>
    </citation>
    <scope>NUCLEOTIDE SEQUENCE [LARGE SCALE GENOMIC DNA]</scope>
    <source>
        <strain evidence="3">CGMCC 4.7152</strain>
    </source>
</reference>
<keyword evidence="3" id="KW-1185">Reference proteome</keyword>
<evidence type="ECO:0000313" key="2">
    <source>
        <dbReference type="EMBL" id="MFC5006516.1"/>
    </source>
</evidence>